<dbReference type="EMBL" id="QXGA01000818">
    <property type="protein sequence ID" value="KAE9139952.1"/>
    <property type="molecule type" value="Genomic_DNA"/>
</dbReference>
<evidence type="ECO:0000313" key="10">
    <source>
        <dbReference type="EMBL" id="KAE9343304.1"/>
    </source>
</evidence>
<protein>
    <submittedName>
        <fullName evidence="7">Uncharacterized protein</fullName>
    </submittedName>
</protein>
<organism evidence="7 12">
    <name type="scientific">Phytophthora fragariae</name>
    <dbReference type="NCBI Taxonomy" id="53985"/>
    <lineage>
        <taxon>Eukaryota</taxon>
        <taxon>Sar</taxon>
        <taxon>Stramenopiles</taxon>
        <taxon>Oomycota</taxon>
        <taxon>Peronosporomycetes</taxon>
        <taxon>Peronosporales</taxon>
        <taxon>Peronosporaceae</taxon>
        <taxon>Phytophthora</taxon>
    </lineage>
</organism>
<evidence type="ECO:0000313" key="2">
    <source>
        <dbReference type="EMBL" id="KAE9005116.1"/>
    </source>
</evidence>
<dbReference type="EMBL" id="QXGB01000312">
    <property type="protein sequence ID" value="KAE9219912.1"/>
    <property type="molecule type" value="Genomic_DNA"/>
</dbReference>
<evidence type="ECO:0000313" key="18">
    <source>
        <dbReference type="Proteomes" id="UP000476176"/>
    </source>
</evidence>
<gene>
    <name evidence="9" type="ORF">PF001_g12242</name>
    <name evidence="8" type="ORF">PF002_g5341</name>
    <name evidence="6" type="ORF">PF004_g13697</name>
    <name evidence="7" type="ORF">PF005_g7688</name>
    <name evidence="5" type="ORF">PF006_g13638</name>
    <name evidence="4" type="ORF">PF007_g12476</name>
    <name evidence="10" type="ORF">PF008_g9740</name>
    <name evidence="1" type="ORF">PF009_g8546</name>
    <name evidence="3" type="ORF">PF010_g12497</name>
    <name evidence="2" type="ORF">PF011_g12179</name>
</gene>
<dbReference type="EMBL" id="QXFX01000699">
    <property type="protein sequence ID" value="KAE9106802.1"/>
    <property type="molecule type" value="Genomic_DNA"/>
</dbReference>
<dbReference type="EMBL" id="QXGE01000673">
    <property type="protein sequence ID" value="KAE9306189.1"/>
    <property type="molecule type" value="Genomic_DNA"/>
</dbReference>
<dbReference type="Proteomes" id="UP000440732">
    <property type="component" value="Unassembled WGS sequence"/>
</dbReference>
<evidence type="ECO:0000313" key="3">
    <source>
        <dbReference type="EMBL" id="KAE9106802.1"/>
    </source>
</evidence>
<evidence type="ECO:0000313" key="20">
    <source>
        <dbReference type="Proteomes" id="UP000488956"/>
    </source>
</evidence>
<evidence type="ECO:0000313" key="8">
    <source>
        <dbReference type="EMBL" id="KAE9249345.1"/>
    </source>
</evidence>
<evidence type="ECO:0000313" key="9">
    <source>
        <dbReference type="EMBL" id="KAE9306189.1"/>
    </source>
</evidence>
<dbReference type="EMBL" id="QXFZ01000658">
    <property type="protein sequence ID" value="KAE9108886.1"/>
    <property type="molecule type" value="Genomic_DNA"/>
</dbReference>
<evidence type="ECO:0000313" key="14">
    <source>
        <dbReference type="Proteomes" id="UP000440367"/>
    </source>
</evidence>
<evidence type="ECO:0000313" key="7">
    <source>
        <dbReference type="EMBL" id="KAE9219912.1"/>
    </source>
</evidence>
<evidence type="ECO:0000313" key="1">
    <source>
        <dbReference type="EMBL" id="KAE8941669.1"/>
    </source>
</evidence>
<dbReference type="EMBL" id="QXGD01000173">
    <property type="protein sequence ID" value="KAE9249345.1"/>
    <property type="molecule type" value="Genomic_DNA"/>
</dbReference>
<dbReference type="Proteomes" id="UP000440367">
    <property type="component" value="Unassembled WGS sequence"/>
</dbReference>
<proteinExistence type="predicted"/>
<dbReference type="EMBL" id="QXGF01000348">
    <property type="protein sequence ID" value="KAE8941669.1"/>
    <property type="molecule type" value="Genomic_DNA"/>
</dbReference>
<evidence type="ECO:0000313" key="19">
    <source>
        <dbReference type="Proteomes" id="UP000486351"/>
    </source>
</evidence>
<dbReference type="Proteomes" id="UP000486351">
    <property type="component" value="Unassembled WGS sequence"/>
</dbReference>
<dbReference type="Proteomes" id="UP000437068">
    <property type="component" value="Unassembled WGS sequence"/>
</dbReference>
<dbReference type="EMBL" id="QXFW01000699">
    <property type="protein sequence ID" value="KAE9005116.1"/>
    <property type="molecule type" value="Genomic_DNA"/>
</dbReference>
<evidence type="ECO:0000313" key="16">
    <source>
        <dbReference type="Proteomes" id="UP000441208"/>
    </source>
</evidence>
<dbReference type="OrthoDB" id="126880at2759"/>
<name>A0A6A3YM16_9STRA</name>
<evidence type="ECO:0000313" key="15">
    <source>
        <dbReference type="Proteomes" id="UP000440732"/>
    </source>
</evidence>
<comment type="caution">
    <text evidence="7">The sequence shown here is derived from an EMBL/GenBank/DDBJ whole genome shotgun (WGS) entry which is preliminary data.</text>
</comment>
<dbReference type="Proteomes" id="UP000476176">
    <property type="component" value="Unassembled WGS sequence"/>
</dbReference>
<dbReference type="Proteomes" id="UP000488956">
    <property type="component" value="Unassembled WGS sequence"/>
</dbReference>
<evidence type="ECO:0000313" key="11">
    <source>
        <dbReference type="Proteomes" id="UP000429523"/>
    </source>
</evidence>
<evidence type="ECO:0000313" key="4">
    <source>
        <dbReference type="EMBL" id="KAE9108886.1"/>
    </source>
</evidence>
<reference evidence="11 12" key="1">
    <citation type="submission" date="2018-08" db="EMBL/GenBank/DDBJ databases">
        <title>Genomic investigation of the strawberry pathogen Phytophthora fragariae indicates pathogenicity is determined by transcriptional variation in three key races.</title>
        <authorList>
            <person name="Adams T.M."/>
            <person name="Armitage A.D."/>
            <person name="Sobczyk M.K."/>
            <person name="Bates H.J."/>
            <person name="Dunwell J.M."/>
            <person name="Nellist C.F."/>
            <person name="Harrison R.J."/>
        </authorList>
    </citation>
    <scope>NUCLEOTIDE SEQUENCE [LARGE SCALE GENOMIC DNA]</scope>
    <source>
        <strain evidence="9 13">A4</strain>
        <strain evidence="8 14">BC-1</strain>
        <strain evidence="6 18">BC-23</strain>
        <strain evidence="7 12">NOV-27</strain>
        <strain evidence="5 15">NOV-5</strain>
        <strain evidence="4 16">NOV-71</strain>
        <strain evidence="10 19">NOV-77</strain>
        <strain evidence="1 11">NOV-9</strain>
        <strain evidence="3 20">ONT-3</strain>
        <strain evidence="2 17">SCRP245</strain>
    </source>
</reference>
<evidence type="ECO:0000313" key="5">
    <source>
        <dbReference type="EMBL" id="KAE9139952.1"/>
    </source>
</evidence>
<accession>A0A6A3YM16</accession>
<evidence type="ECO:0000313" key="12">
    <source>
        <dbReference type="Proteomes" id="UP000433483"/>
    </source>
</evidence>
<evidence type="ECO:0000313" key="6">
    <source>
        <dbReference type="EMBL" id="KAE9219090.1"/>
    </source>
</evidence>
<dbReference type="EMBL" id="QXFY01000473">
    <property type="protein sequence ID" value="KAE9343304.1"/>
    <property type="molecule type" value="Genomic_DNA"/>
</dbReference>
<evidence type="ECO:0000313" key="17">
    <source>
        <dbReference type="Proteomes" id="UP000460718"/>
    </source>
</evidence>
<dbReference type="Proteomes" id="UP000433483">
    <property type="component" value="Unassembled WGS sequence"/>
</dbReference>
<dbReference type="EMBL" id="QXGC01000844">
    <property type="protein sequence ID" value="KAE9219090.1"/>
    <property type="molecule type" value="Genomic_DNA"/>
</dbReference>
<dbReference type="Proteomes" id="UP000429523">
    <property type="component" value="Unassembled WGS sequence"/>
</dbReference>
<dbReference type="AlphaFoldDB" id="A0A6A3YM16"/>
<dbReference type="Proteomes" id="UP000441208">
    <property type="component" value="Unassembled WGS sequence"/>
</dbReference>
<keyword evidence="12" id="KW-1185">Reference proteome</keyword>
<evidence type="ECO:0000313" key="13">
    <source>
        <dbReference type="Proteomes" id="UP000437068"/>
    </source>
</evidence>
<sequence>MQKLHISTEGIYKMMAHGMLDSLTVIRHDRIDPTVAKKFKMALRVKDRAYRKVQWDDFWAYIRQA</sequence>
<dbReference type="Proteomes" id="UP000460718">
    <property type="component" value="Unassembled WGS sequence"/>
</dbReference>